<dbReference type="InterPro" id="IPR029063">
    <property type="entry name" value="SAM-dependent_MTases_sf"/>
</dbReference>
<dbReference type="GO" id="GO:0016740">
    <property type="term" value="F:transferase activity"/>
    <property type="evidence" value="ECO:0007669"/>
    <property type="project" value="UniProtKB-KW"/>
</dbReference>
<proteinExistence type="inferred from homology"/>
<feature type="domain" description="FAM86 N-terminal" evidence="3">
    <location>
        <begin position="3"/>
        <end position="90"/>
    </location>
</feature>
<comment type="similarity">
    <text evidence="1">Belongs to the class I-like SAM-binding methyltransferase superfamily. EEF2KMT family.</text>
</comment>
<keyword evidence="5" id="KW-1185">Reference proteome</keyword>
<evidence type="ECO:0000313" key="5">
    <source>
        <dbReference type="Proteomes" id="UP000747542"/>
    </source>
</evidence>
<sequence>MHDLTWQYLRMYPVKDIAWKDIQTTLQKHENSDAEWFQKKLLDCTVRHPIALKYPVSLGYSQLFLKTLLSKIEECSEEVLEDVYFAYTDILSREMSPSCGDNFCYRTYYFSESLIITLKETSNLVCDGTTGMCTWEASHVLAEWCCKEAHRFQDKNVLELGAGLGLLGLAVVQSCKPSSYTFTDLHPSVLNTLTENVQINLNKVPHDKQSAPNKDIWVDEITMKYNNTDAQIRRLDWESDSFDDQLDVILAAASKRVVTQSETHHHHQASPSQPQLSVNILHLTL</sequence>
<evidence type="ECO:0000256" key="2">
    <source>
        <dbReference type="ARBA" id="ARBA00022679"/>
    </source>
</evidence>
<name>A0A8J5MKB0_HOMAM</name>
<dbReference type="InterPro" id="IPR019410">
    <property type="entry name" value="Methyltransf_16"/>
</dbReference>
<dbReference type="Pfam" id="PF10294">
    <property type="entry name" value="Methyltransf_16"/>
    <property type="match status" value="1"/>
</dbReference>
<dbReference type="InterPro" id="IPR029426">
    <property type="entry name" value="FAM86_N"/>
</dbReference>
<dbReference type="GO" id="GO:0032991">
    <property type="term" value="C:protein-containing complex"/>
    <property type="evidence" value="ECO:0007669"/>
    <property type="project" value="TreeGrafter"/>
</dbReference>
<gene>
    <name evidence="4" type="primary">EEF2KMT-L2</name>
    <name evidence="4" type="ORF">Hamer_G019985</name>
</gene>
<evidence type="ECO:0000259" key="3">
    <source>
        <dbReference type="Pfam" id="PF14904"/>
    </source>
</evidence>
<organism evidence="4 5">
    <name type="scientific">Homarus americanus</name>
    <name type="common">American lobster</name>
    <dbReference type="NCBI Taxonomy" id="6706"/>
    <lineage>
        <taxon>Eukaryota</taxon>
        <taxon>Metazoa</taxon>
        <taxon>Ecdysozoa</taxon>
        <taxon>Arthropoda</taxon>
        <taxon>Crustacea</taxon>
        <taxon>Multicrustacea</taxon>
        <taxon>Malacostraca</taxon>
        <taxon>Eumalacostraca</taxon>
        <taxon>Eucarida</taxon>
        <taxon>Decapoda</taxon>
        <taxon>Pleocyemata</taxon>
        <taxon>Astacidea</taxon>
        <taxon>Nephropoidea</taxon>
        <taxon>Nephropidae</taxon>
        <taxon>Homarus</taxon>
    </lineage>
</organism>
<dbReference type="Pfam" id="PF14904">
    <property type="entry name" value="FAM86"/>
    <property type="match status" value="1"/>
</dbReference>
<dbReference type="SUPFAM" id="SSF53335">
    <property type="entry name" value="S-adenosyl-L-methionine-dependent methyltransferases"/>
    <property type="match status" value="1"/>
</dbReference>
<dbReference type="Gene3D" id="3.40.50.150">
    <property type="entry name" value="Vaccinia Virus protein VP39"/>
    <property type="match status" value="1"/>
</dbReference>
<dbReference type="AlphaFoldDB" id="A0A8J5MKB0"/>
<keyword evidence="2" id="KW-0808">Transferase</keyword>
<dbReference type="EMBL" id="JAHLQT010044137">
    <property type="protein sequence ID" value="KAG7154566.1"/>
    <property type="molecule type" value="Genomic_DNA"/>
</dbReference>
<accession>A0A8J5MKB0</accession>
<evidence type="ECO:0000256" key="1">
    <source>
        <dbReference type="ARBA" id="ARBA00005511"/>
    </source>
</evidence>
<comment type="caution">
    <text evidence="4">The sequence shown here is derived from an EMBL/GenBank/DDBJ whole genome shotgun (WGS) entry which is preliminary data.</text>
</comment>
<dbReference type="PANTHER" id="PTHR14614">
    <property type="entry name" value="HEPATOCELLULAR CARCINOMA-ASSOCIATED ANTIGEN"/>
    <property type="match status" value="1"/>
</dbReference>
<dbReference type="Proteomes" id="UP000747542">
    <property type="component" value="Unassembled WGS sequence"/>
</dbReference>
<evidence type="ECO:0000313" key="4">
    <source>
        <dbReference type="EMBL" id="KAG7154566.1"/>
    </source>
</evidence>
<protein>
    <submittedName>
        <fullName evidence="4">Lysine N-methyltransferase EEF2KMT-like 2</fullName>
    </submittedName>
</protein>
<reference evidence="4" key="1">
    <citation type="journal article" date="2021" name="Sci. Adv.">
        <title>The American lobster genome reveals insights on longevity, neural, and immune adaptations.</title>
        <authorList>
            <person name="Polinski J.M."/>
            <person name="Zimin A.V."/>
            <person name="Clark K.F."/>
            <person name="Kohn A.B."/>
            <person name="Sadowski N."/>
            <person name="Timp W."/>
            <person name="Ptitsyn A."/>
            <person name="Khanna P."/>
            <person name="Romanova D.Y."/>
            <person name="Williams P."/>
            <person name="Greenwood S.J."/>
            <person name="Moroz L.L."/>
            <person name="Walt D.R."/>
            <person name="Bodnar A.G."/>
        </authorList>
    </citation>
    <scope>NUCLEOTIDE SEQUENCE</scope>
    <source>
        <strain evidence="4">GMGI-L3</strain>
    </source>
</reference>
<dbReference type="PANTHER" id="PTHR14614:SF130">
    <property type="entry name" value="PROTEIN-LYSINE N-METHYLTRANSFERASE EEF2KMT"/>
    <property type="match status" value="1"/>
</dbReference>